<reference evidence="1 2" key="1">
    <citation type="submission" date="2018-11" db="EMBL/GenBank/DDBJ databases">
        <title>Genome sequencing and assembly of Anaerosphaera sp. nov., GS7-6-2.</title>
        <authorList>
            <person name="Rettenmaier R."/>
            <person name="Liebl W."/>
            <person name="Zverlov V."/>
        </authorList>
    </citation>
    <scope>NUCLEOTIDE SEQUENCE [LARGE SCALE GENOMIC DNA]</scope>
    <source>
        <strain evidence="1 2">GS7-6-2</strain>
    </source>
</reference>
<dbReference type="AlphaFoldDB" id="A0A437S553"/>
<dbReference type="RefSeq" id="WP_127725139.1">
    <property type="nucleotide sequence ID" value="NZ_RLIH01000015.1"/>
</dbReference>
<comment type="caution">
    <text evidence="1">The sequence shown here is derived from an EMBL/GenBank/DDBJ whole genome shotgun (WGS) entry which is preliminary data.</text>
</comment>
<accession>A0A437S553</accession>
<dbReference type="InterPro" id="IPR009091">
    <property type="entry name" value="RCC1/BLIP-II"/>
</dbReference>
<dbReference type="GO" id="GO:0005737">
    <property type="term" value="C:cytoplasm"/>
    <property type="evidence" value="ECO:0007669"/>
    <property type="project" value="TreeGrafter"/>
</dbReference>
<dbReference type="PANTHER" id="PTHR45982">
    <property type="entry name" value="REGULATOR OF CHROMOSOME CONDENSATION"/>
    <property type="match status" value="1"/>
</dbReference>
<dbReference type="PROSITE" id="PS50012">
    <property type="entry name" value="RCC1_3"/>
    <property type="match status" value="2"/>
</dbReference>
<dbReference type="InterPro" id="IPR000408">
    <property type="entry name" value="Reg_chr_condens"/>
</dbReference>
<organism evidence="1 2">
    <name type="scientific">Anaerosphaera multitolerans</name>
    <dbReference type="NCBI Taxonomy" id="2487351"/>
    <lineage>
        <taxon>Bacteria</taxon>
        <taxon>Bacillati</taxon>
        <taxon>Bacillota</taxon>
        <taxon>Tissierellia</taxon>
        <taxon>Tissierellales</taxon>
        <taxon>Peptoniphilaceae</taxon>
        <taxon>Anaerosphaera</taxon>
    </lineage>
</organism>
<name>A0A437S553_9FIRM</name>
<dbReference type="Pfam" id="PF00415">
    <property type="entry name" value="RCC1"/>
    <property type="match status" value="1"/>
</dbReference>
<gene>
    <name evidence="1" type="ORF">EF514_09145</name>
</gene>
<evidence type="ECO:0000313" key="1">
    <source>
        <dbReference type="EMBL" id="RVU54139.1"/>
    </source>
</evidence>
<evidence type="ECO:0000313" key="2">
    <source>
        <dbReference type="Proteomes" id="UP000288812"/>
    </source>
</evidence>
<keyword evidence="2" id="KW-1185">Reference proteome</keyword>
<dbReference type="PANTHER" id="PTHR45982:SF1">
    <property type="entry name" value="REGULATOR OF CHROMOSOME CONDENSATION"/>
    <property type="match status" value="1"/>
</dbReference>
<sequence>MEKNKILSLFLAVIMFSNLITPIYGAGFDKVEEDDTSASIFFSEAELGKGSFTAKDIIDRYYNYEPAKGPINAPQYEQLSIVKFIETSTGYLSGMALDVNGKVWTWGRNSCGVQGLGEGVLTSGDASGEWLGGMKRIPYFVDNNITIRNIQSAYYTAYALSDKDELYAWGRGLEGQMGDGTNKYHNNSVHKVNIPNVKMFSAGQGAGANHAIAVDRNDDVWMWGYGSGNAIPGHSGYNSNPIKLKKLDLGVDGSGNPVTIVDVKASESANFILDSAGNVWAWGNASHGQLGNSSTTEDIDVPTKMGSALFRNKKIVQISAAGYRIMALAEDGTVYQWGDLEGSDLKTDDQRKPSVLEIDSVEIENIGYTPIPQKIIAGRRTAYFIDQHGRSWAWGNAIYFNLGREGGYEDSNDLTKIPKAQQYPNIVGDGDTQIYDHSPKFPKYATDVNSKGRHSRYGGYSFNNLHPTVYDEKYMLKNDAGDPIDYEGNALEYKTSGINKDKYVVKGTETVSIPEIDPKEAWINLSFKPMGYVQDISTYLSATTFLDSAGNIFKTALDGSGTIAWGWDFNEKYDLNGGVNSRGTDQGLYDRYVYEIVFMRGMPTKIPPTVNVQEVEKKKIYKEYDEKGNAIHDPVKVISEATVPETIVDEGLNLTAKAELEKVDYVFVPYDLENPDAVNLDISAIDTRIKDVNGNESIIQNDFDKLVEKGYKHEVLRTADKEVAGGTTLTDEIEVKENGILFVRSVFNQYGSPNGKVTPIVIDNFYTKAPIVHNGVGDALEYEGNGGQEEMPVYSNTSDNVVKTNEDSEDTKLDPEESEKLMGFPLDANGKVINSRPTPGGNSVIKDVAPTFGYDTVEVSSYEADKFEVDGWDLLDLNTKEPTDKVQKYPTITLDDEQSFTIDKEGNIEEVEYTFYYKANPNVLSKVEAEFIDVVGDDSTQMDEHYGYVKLTNPNGKPGRFYVFDKEYSEKPSEGKKPIDALNSSNLIGVFESDENGELHTKLSNVLYEALAEVYGGIGDGKIKRNDTHEEGFYPIEVLFQEGPITEGMDFGPGQKLLSNPDVAEVNNRVIKERTWIKLDYLDEEVIMFYTDPGSTVKVFADGKEEAIGTLQEVPDKDIQYIIFDEPQTSGTKITIVSRAPDKSEYRMSEIIK</sequence>
<dbReference type="SUPFAM" id="SSF50985">
    <property type="entry name" value="RCC1/BLIP-II"/>
    <property type="match status" value="1"/>
</dbReference>
<proteinExistence type="predicted"/>
<dbReference type="Proteomes" id="UP000288812">
    <property type="component" value="Unassembled WGS sequence"/>
</dbReference>
<dbReference type="Gene3D" id="2.130.10.30">
    <property type="entry name" value="Regulator of chromosome condensation 1/beta-lactamase-inhibitor protein II"/>
    <property type="match status" value="2"/>
</dbReference>
<protein>
    <submittedName>
        <fullName evidence="1">Uncharacterized protein</fullName>
    </submittedName>
</protein>
<dbReference type="GO" id="GO:0005085">
    <property type="term" value="F:guanyl-nucleotide exchange factor activity"/>
    <property type="evidence" value="ECO:0007669"/>
    <property type="project" value="TreeGrafter"/>
</dbReference>
<dbReference type="OrthoDB" id="27389at2"/>
<dbReference type="EMBL" id="RLIH01000015">
    <property type="protein sequence ID" value="RVU54139.1"/>
    <property type="molecule type" value="Genomic_DNA"/>
</dbReference>
<dbReference type="InterPro" id="IPR051553">
    <property type="entry name" value="Ran_GTPase-activating"/>
</dbReference>